<name>A0A1Y1LS68_PHOPY</name>
<dbReference type="EMBL" id="GEZM01048534">
    <property type="protein sequence ID" value="JAV76534.1"/>
    <property type="molecule type" value="Transcribed_RNA"/>
</dbReference>
<accession>A0A1Y1LS68</accession>
<evidence type="ECO:0000313" key="1">
    <source>
        <dbReference type="EMBL" id="JAV76534.1"/>
    </source>
</evidence>
<reference evidence="1" key="1">
    <citation type="journal article" date="2016" name="Sci. Rep.">
        <title>Molecular characterization of firefly nuptial gifts: a multi-omics approach sheds light on postcopulatory sexual selection.</title>
        <authorList>
            <person name="Al-Wathiqui N."/>
            <person name="Fallon T.R."/>
            <person name="South A."/>
            <person name="Weng J.K."/>
            <person name="Lewis S.M."/>
        </authorList>
    </citation>
    <scope>NUCLEOTIDE SEQUENCE</scope>
</reference>
<sequence length="130" mass="14697">MENESSCSQTQELIKRGRIRKGPSKKWTDDDVSSVLAFLLQTIQNNAVIEKPTAQAYYTKLLQETKILNVTPDIIKNKVRNLRTTYCKAVEWLNGTGQGLLDDNDGKTVRGISLESIYARNLDGGSFFRR</sequence>
<organism evidence="1">
    <name type="scientific">Photinus pyralis</name>
    <name type="common">Common eastern firefly</name>
    <name type="synonym">Lampyris pyralis</name>
    <dbReference type="NCBI Taxonomy" id="7054"/>
    <lineage>
        <taxon>Eukaryota</taxon>
        <taxon>Metazoa</taxon>
        <taxon>Ecdysozoa</taxon>
        <taxon>Arthropoda</taxon>
        <taxon>Hexapoda</taxon>
        <taxon>Insecta</taxon>
        <taxon>Pterygota</taxon>
        <taxon>Neoptera</taxon>
        <taxon>Endopterygota</taxon>
        <taxon>Coleoptera</taxon>
        <taxon>Polyphaga</taxon>
        <taxon>Elateriformia</taxon>
        <taxon>Elateroidea</taxon>
        <taxon>Lampyridae</taxon>
        <taxon>Lampyrinae</taxon>
        <taxon>Photinus</taxon>
    </lineage>
</organism>
<proteinExistence type="predicted"/>
<protein>
    <recommendedName>
        <fullName evidence="2">Myb/SANT-like domain-containing protein</fullName>
    </recommendedName>
</protein>
<dbReference type="AlphaFoldDB" id="A0A1Y1LS68"/>
<evidence type="ECO:0008006" key="2">
    <source>
        <dbReference type="Google" id="ProtNLM"/>
    </source>
</evidence>